<dbReference type="Proteomes" id="UP001292094">
    <property type="component" value="Unassembled WGS sequence"/>
</dbReference>
<evidence type="ECO:0000313" key="3">
    <source>
        <dbReference type="Proteomes" id="UP001292094"/>
    </source>
</evidence>
<name>A0AAE1PZD6_9EUCA</name>
<dbReference type="AlphaFoldDB" id="A0AAE1PZD6"/>
<comment type="caution">
    <text evidence="2">The sequence shown here is derived from an EMBL/GenBank/DDBJ whole genome shotgun (WGS) entry which is preliminary data.</text>
</comment>
<keyword evidence="3" id="KW-1185">Reference proteome</keyword>
<gene>
    <name evidence="2" type="ORF">Pmani_012381</name>
</gene>
<sequence length="111" mass="11290">MGLGNSNLGPIQLNLPLQGSSVQRTVSLPASSPGAFSSSSTQQHPTRPGSGNSVGLVGSGNFPVNSALMIGDYVTPGSIILPTQGIQLNTHPAMPGANDNNTHTHTHTPPQ</sequence>
<organism evidence="2 3">
    <name type="scientific">Petrolisthes manimaculis</name>
    <dbReference type="NCBI Taxonomy" id="1843537"/>
    <lineage>
        <taxon>Eukaryota</taxon>
        <taxon>Metazoa</taxon>
        <taxon>Ecdysozoa</taxon>
        <taxon>Arthropoda</taxon>
        <taxon>Crustacea</taxon>
        <taxon>Multicrustacea</taxon>
        <taxon>Malacostraca</taxon>
        <taxon>Eumalacostraca</taxon>
        <taxon>Eucarida</taxon>
        <taxon>Decapoda</taxon>
        <taxon>Pleocyemata</taxon>
        <taxon>Anomura</taxon>
        <taxon>Galatheoidea</taxon>
        <taxon>Porcellanidae</taxon>
        <taxon>Petrolisthes</taxon>
    </lineage>
</organism>
<feature type="region of interest" description="Disordered" evidence="1">
    <location>
        <begin position="90"/>
        <end position="111"/>
    </location>
</feature>
<dbReference type="EMBL" id="JAWZYT010001019">
    <property type="protein sequence ID" value="KAK4316454.1"/>
    <property type="molecule type" value="Genomic_DNA"/>
</dbReference>
<accession>A0AAE1PZD6</accession>
<protein>
    <submittedName>
        <fullName evidence="2">Uncharacterized protein</fullName>
    </submittedName>
</protein>
<reference evidence="2" key="1">
    <citation type="submission" date="2023-11" db="EMBL/GenBank/DDBJ databases">
        <title>Genome assemblies of two species of porcelain crab, Petrolisthes cinctipes and Petrolisthes manimaculis (Anomura: Porcellanidae).</title>
        <authorList>
            <person name="Angst P."/>
        </authorList>
    </citation>
    <scope>NUCLEOTIDE SEQUENCE</scope>
    <source>
        <strain evidence="2">PB745_02</strain>
        <tissue evidence="2">Gill</tissue>
    </source>
</reference>
<feature type="compositionally biased region" description="Low complexity" evidence="1">
    <location>
        <begin position="27"/>
        <end position="40"/>
    </location>
</feature>
<evidence type="ECO:0000313" key="2">
    <source>
        <dbReference type="EMBL" id="KAK4316454.1"/>
    </source>
</evidence>
<feature type="compositionally biased region" description="Low complexity" evidence="1">
    <location>
        <begin position="49"/>
        <end position="58"/>
    </location>
</feature>
<proteinExistence type="predicted"/>
<feature type="region of interest" description="Disordered" evidence="1">
    <location>
        <begin position="24"/>
        <end position="58"/>
    </location>
</feature>
<evidence type="ECO:0000256" key="1">
    <source>
        <dbReference type="SAM" id="MobiDB-lite"/>
    </source>
</evidence>